<evidence type="ECO:0000313" key="2">
    <source>
        <dbReference type="EMBL" id="RED93187.1"/>
    </source>
</evidence>
<feature type="region of interest" description="Disordered" evidence="1">
    <location>
        <begin position="25"/>
        <end position="49"/>
    </location>
</feature>
<dbReference type="Proteomes" id="UP000256779">
    <property type="component" value="Unassembled WGS sequence"/>
</dbReference>
<evidence type="ECO:0008006" key="4">
    <source>
        <dbReference type="Google" id="ProtNLM"/>
    </source>
</evidence>
<evidence type="ECO:0000313" key="3">
    <source>
        <dbReference type="Proteomes" id="UP000256779"/>
    </source>
</evidence>
<comment type="caution">
    <text evidence="2">The sequence shown here is derived from an EMBL/GenBank/DDBJ whole genome shotgun (WGS) entry which is preliminary data.</text>
</comment>
<dbReference type="EMBL" id="QREG01000026">
    <property type="protein sequence ID" value="RED93187.1"/>
    <property type="molecule type" value="Genomic_DNA"/>
</dbReference>
<keyword evidence="3" id="KW-1185">Reference proteome</keyword>
<protein>
    <recommendedName>
        <fullName evidence="4">Lipoprotein</fullName>
    </recommendedName>
</protein>
<dbReference type="PROSITE" id="PS51257">
    <property type="entry name" value="PROKAR_LIPOPROTEIN"/>
    <property type="match status" value="1"/>
</dbReference>
<evidence type="ECO:0000256" key="1">
    <source>
        <dbReference type="SAM" id="MobiDB-lite"/>
    </source>
</evidence>
<name>A0A3D9KX22_MARFU</name>
<reference evidence="2 3" key="1">
    <citation type="submission" date="2018-07" db="EMBL/GenBank/DDBJ databases">
        <title>Genomic Encyclopedia of Type Strains, Phase IV (KMG-IV): sequencing the most valuable type-strain genomes for metagenomic binning, comparative biology and taxonomic classification.</title>
        <authorList>
            <person name="Goeker M."/>
        </authorList>
    </citation>
    <scope>NUCLEOTIDE SEQUENCE [LARGE SCALE GENOMIC DNA]</scope>
    <source>
        <strain evidence="2 3">DSM 4134</strain>
    </source>
</reference>
<sequence>MHKWRGIGLLVLLSLAVTFSACRKGPSSSIDKKRQIKKGKPIPCPIKDC</sequence>
<proteinExistence type="predicted"/>
<accession>A0A3D9KX22</accession>
<organism evidence="2 3">
    <name type="scientific">Marinoscillum furvescens DSM 4134</name>
    <dbReference type="NCBI Taxonomy" id="1122208"/>
    <lineage>
        <taxon>Bacteria</taxon>
        <taxon>Pseudomonadati</taxon>
        <taxon>Bacteroidota</taxon>
        <taxon>Cytophagia</taxon>
        <taxon>Cytophagales</taxon>
        <taxon>Reichenbachiellaceae</taxon>
        <taxon>Marinoscillum</taxon>
    </lineage>
</organism>
<gene>
    <name evidence="2" type="ORF">C7460_12626</name>
</gene>
<dbReference type="AlphaFoldDB" id="A0A3D9KX22"/>